<feature type="compositionally biased region" description="Basic and acidic residues" evidence="5">
    <location>
        <begin position="552"/>
        <end position="563"/>
    </location>
</feature>
<dbReference type="AlphaFoldDB" id="A0A9P6KWA0"/>
<dbReference type="GO" id="GO:0008017">
    <property type="term" value="F:microtubule binding"/>
    <property type="evidence" value="ECO:0007669"/>
    <property type="project" value="InterPro"/>
</dbReference>
<feature type="compositionally biased region" description="Basic and acidic residues" evidence="5">
    <location>
        <begin position="718"/>
        <end position="737"/>
    </location>
</feature>
<dbReference type="EMBL" id="WJXW01000001">
    <property type="protein sequence ID" value="KAF9741247.1"/>
    <property type="molecule type" value="Genomic_DNA"/>
</dbReference>
<evidence type="ECO:0000256" key="4">
    <source>
        <dbReference type="SAM" id="Coils"/>
    </source>
</evidence>
<evidence type="ECO:0000259" key="7">
    <source>
        <dbReference type="Pfam" id="PF14197"/>
    </source>
</evidence>
<feature type="region of interest" description="Disordered" evidence="5">
    <location>
        <begin position="540"/>
        <end position="563"/>
    </location>
</feature>
<keyword evidence="3" id="KW-0206">Cytoskeleton</keyword>
<accession>A0A9P6KWA0</accession>
<keyword evidence="2" id="KW-0963">Cytoplasm</keyword>
<feature type="compositionally biased region" description="Polar residues" evidence="5">
    <location>
        <begin position="541"/>
        <end position="551"/>
    </location>
</feature>
<evidence type="ECO:0000256" key="2">
    <source>
        <dbReference type="ARBA" id="ARBA00022490"/>
    </source>
</evidence>
<feature type="compositionally biased region" description="Polar residues" evidence="5">
    <location>
        <begin position="760"/>
        <end position="771"/>
    </location>
</feature>
<feature type="compositionally biased region" description="Acidic residues" evidence="5">
    <location>
        <begin position="1156"/>
        <end position="1170"/>
    </location>
</feature>
<keyword evidence="4" id="KW-0175">Coiled coil</keyword>
<feature type="compositionally biased region" description="Polar residues" evidence="5">
    <location>
        <begin position="689"/>
        <end position="703"/>
    </location>
</feature>
<feature type="coiled-coil region" evidence="4">
    <location>
        <begin position="614"/>
        <end position="646"/>
    </location>
</feature>
<keyword evidence="9" id="KW-1185">Reference proteome</keyword>
<dbReference type="PANTHER" id="PTHR19336:SF9">
    <property type="entry name" value="SPINDLE POLE BODY PROTEIN PPC89"/>
    <property type="match status" value="1"/>
</dbReference>
<evidence type="ECO:0000256" key="3">
    <source>
        <dbReference type="ARBA" id="ARBA00023212"/>
    </source>
</evidence>
<feature type="region of interest" description="Disordered" evidence="5">
    <location>
        <begin position="1138"/>
        <end position="1187"/>
    </location>
</feature>
<dbReference type="Pfam" id="PF14197">
    <property type="entry name" value="Cep57_CLD_2"/>
    <property type="match status" value="1"/>
</dbReference>
<feature type="region of interest" description="Disordered" evidence="5">
    <location>
        <begin position="1"/>
        <end position="59"/>
    </location>
</feature>
<dbReference type="InterPro" id="IPR024957">
    <property type="entry name" value="Cep57_MT-bd_dom"/>
</dbReference>
<dbReference type="InterPro" id="IPR025925">
    <property type="entry name" value="PPC89_CLD"/>
</dbReference>
<sequence>MQSSPPYSEGKARAIRELSQSLNHSQRSLSSVHSAASESNPTKRSGFGDTTDDFFNDPNVLMSTQHNIEDETNTLPKYPRIRSTAKKANAWRMPQLEINPDTSMVNKEFGDFDHSISDDEVDAVEQARGDHRSNRGTPARMSSHGFDSLYDITPPTGRSRKSYTADMGSLRRDAQIRRASRNDMDNGASPRPGSTRNSPALSSKQERKRASLAQLHAKLSEDESGLMQERPPTTTFQHSTSTRWGNPRSRQTSLQMDGNVDASQHLTATPRSRPATAQNPTAQSFILPDLPNLTELVSGVFEDGTPVFSKNAPMRSRFVAPGKGGNGGRQPLHIPVDSVPIPKDEKAIFAALQLLQDKVAQMEHERAEQENKIEDQELEIIELKASAQAQAQFRRSDSALGSTDGEGSGKASWKVEKTRLDATVQTLRTKLDRTERKIAVVEIEKKRLNAERDNMTSQLGVAFQTCEELKVDKQALNAENGALREQIDILRAEIEHLRDELELEQAQYRDETVNLRRQLEQTEDATQRQKVTLQAELRNARAQQDEQTQQLARKEAELHKARQEQAEYARLQADHEALRTQLATLKAKREADLLRWTEQEASLKEKVERRDETIRHFQDNTQEQTNEAMRLENQRLRDELAQEATQHDEDNQLWAEKEKILNRKIAQRASTARETLDMTREILSMREANGQSSNVRRTATVDQENIFDEPIQRKPSHRRDENTRTRIRSRVQEESRTSRANASFQSSQFEESPRKPYMKTTKTGRTVSAPMSQHRKYVEENGSDAESTTDISLAPRVIYDEKRGGSSARRPSSTVQAPPDLEYTELSFISGAAIADLRRQLEEERAAMRARPASVPLVDRENTVRSQRTARDETVRSERMGREGTARSVTSEKSARQPSLPRKSSMKDVTKTNLTQFEEDLTRDASALDNANGEATHTNQTAIDASMLSNTSRRRRSAPTEMTSAFIIPDLTLVTLKQATTKVEISQKLNMKHHDNENCTVCRRTEANATTESLRVPKLVPVSSRMPDDADATMRPARSPKEALALVVKELRDERIHLHAELAVARAMLESLDPSLGRKKRAALENEITNLLARIKVKDDQIYNLYDVLEGQQDGDITEQFVEGVTEEIRAQDEEVEKEVENRRKGKKVTIQSFHEDEESIGDEDEEELPWEGFESTGELSGRIGVY</sequence>
<feature type="coiled-coil region" evidence="4">
    <location>
        <begin position="352"/>
        <end position="386"/>
    </location>
</feature>
<feature type="compositionally biased region" description="Polar residues" evidence="5">
    <location>
        <begin position="933"/>
        <end position="951"/>
    </location>
</feature>
<name>A0A9P6KWA0_9PLEO</name>
<organism evidence="8 9">
    <name type="scientific">Paraphaeosphaeria minitans</name>
    <dbReference type="NCBI Taxonomy" id="565426"/>
    <lineage>
        <taxon>Eukaryota</taxon>
        <taxon>Fungi</taxon>
        <taxon>Dikarya</taxon>
        <taxon>Ascomycota</taxon>
        <taxon>Pezizomycotina</taxon>
        <taxon>Dothideomycetes</taxon>
        <taxon>Pleosporomycetidae</taxon>
        <taxon>Pleosporales</taxon>
        <taxon>Massarineae</taxon>
        <taxon>Didymosphaeriaceae</taxon>
        <taxon>Paraphaeosphaeria</taxon>
    </lineage>
</organism>
<reference evidence="8" key="1">
    <citation type="journal article" date="2020" name="Mol. Plant Microbe Interact.">
        <title>Genome Sequence of the Biocontrol Agent Coniothyrium minitans strain Conio (IMI 134523).</title>
        <authorList>
            <person name="Patel D."/>
            <person name="Shittu T.A."/>
            <person name="Baroncelli R."/>
            <person name="Muthumeenakshi S."/>
            <person name="Osborne T.H."/>
            <person name="Janganan T.K."/>
            <person name="Sreenivasaprasad S."/>
        </authorList>
    </citation>
    <scope>NUCLEOTIDE SEQUENCE</scope>
    <source>
        <strain evidence="8">Conio</strain>
    </source>
</reference>
<evidence type="ECO:0000256" key="5">
    <source>
        <dbReference type="SAM" id="MobiDB-lite"/>
    </source>
</evidence>
<dbReference type="InterPro" id="IPR051756">
    <property type="entry name" value="Centrosomal_MT-associated"/>
</dbReference>
<feature type="region of interest" description="Disordered" evidence="5">
    <location>
        <begin position="847"/>
        <end position="911"/>
    </location>
</feature>
<feature type="domain" description="PPC89 centrosome localisation" evidence="7">
    <location>
        <begin position="420"/>
        <end position="485"/>
    </location>
</feature>
<evidence type="ECO:0000256" key="1">
    <source>
        <dbReference type="ARBA" id="ARBA00004267"/>
    </source>
</evidence>
<feature type="compositionally biased region" description="Basic and acidic residues" evidence="5">
    <location>
        <begin position="858"/>
        <end position="885"/>
    </location>
</feature>
<evidence type="ECO:0000313" key="9">
    <source>
        <dbReference type="Proteomes" id="UP000756921"/>
    </source>
</evidence>
<dbReference type="PANTHER" id="PTHR19336">
    <property type="entry name" value="UNCHARACTERIZED DUF1167"/>
    <property type="match status" value="1"/>
</dbReference>
<feature type="compositionally biased region" description="Low complexity" evidence="5">
    <location>
        <begin position="25"/>
        <end position="39"/>
    </location>
</feature>
<protein>
    <recommendedName>
        <fullName evidence="10">Cep57 centrosome microtubule-binding domain-containing protein</fullName>
    </recommendedName>
</protein>
<gene>
    <name evidence="8" type="ORF">PMIN01_00786</name>
</gene>
<comment type="subcellular location">
    <subcellularLocation>
        <location evidence="1">Cytoplasm</location>
        <location evidence="1">Cytoskeleton</location>
        <location evidence="1">Microtubule organizing center</location>
    </subcellularLocation>
</comment>
<dbReference type="Pfam" id="PF06657">
    <property type="entry name" value="Cep57_MT_bd"/>
    <property type="match status" value="1"/>
</dbReference>
<feature type="region of interest" description="Disordered" evidence="5">
    <location>
        <begin position="126"/>
        <end position="254"/>
    </location>
</feature>
<comment type="caution">
    <text evidence="8">The sequence shown here is derived from an EMBL/GenBank/DDBJ whole genome shotgun (WGS) entry which is preliminary data.</text>
</comment>
<evidence type="ECO:0008006" key="10">
    <source>
        <dbReference type="Google" id="ProtNLM"/>
    </source>
</evidence>
<proteinExistence type="predicted"/>
<evidence type="ECO:0000259" key="6">
    <source>
        <dbReference type="Pfam" id="PF06657"/>
    </source>
</evidence>
<evidence type="ECO:0000313" key="8">
    <source>
        <dbReference type="EMBL" id="KAF9741247.1"/>
    </source>
</evidence>
<dbReference type="Proteomes" id="UP000756921">
    <property type="component" value="Unassembled WGS sequence"/>
</dbReference>
<dbReference type="OrthoDB" id="76453at2759"/>
<feature type="domain" description="Cep57 centrosome microtubule-binding" evidence="6">
    <location>
        <begin position="1032"/>
        <end position="1108"/>
    </location>
</feature>
<feature type="compositionally biased region" description="Polar residues" evidence="5">
    <location>
        <begin position="231"/>
        <end position="254"/>
    </location>
</feature>
<feature type="compositionally biased region" description="Basic and acidic residues" evidence="5">
    <location>
        <begin position="169"/>
        <end position="184"/>
    </location>
</feature>
<feature type="compositionally biased region" description="Polar residues" evidence="5">
    <location>
        <begin position="738"/>
        <end position="750"/>
    </location>
</feature>
<feature type="region of interest" description="Disordered" evidence="5">
    <location>
        <begin position="932"/>
        <end position="960"/>
    </location>
</feature>
<feature type="compositionally biased region" description="Polar residues" evidence="5">
    <location>
        <begin position="192"/>
        <end position="203"/>
    </location>
</feature>
<feature type="region of interest" description="Disordered" evidence="5">
    <location>
        <begin position="689"/>
        <end position="796"/>
    </location>
</feature>
<dbReference type="GO" id="GO:0005815">
    <property type="term" value="C:microtubule organizing center"/>
    <property type="evidence" value="ECO:0007669"/>
    <property type="project" value="UniProtKB-SubCell"/>
</dbReference>